<organism evidence="11 12">
    <name type="scientific">Comamonas koreensis</name>
    <dbReference type="NCBI Taxonomy" id="160825"/>
    <lineage>
        <taxon>Bacteria</taxon>
        <taxon>Pseudomonadati</taxon>
        <taxon>Pseudomonadota</taxon>
        <taxon>Betaproteobacteria</taxon>
        <taxon>Burkholderiales</taxon>
        <taxon>Comamonadaceae</taxon>
        <taxon>Comamonas</taxon>
    </lineage>
</organism>
<dbReference type="Proteomes" id="UP001199260">
    <property type="component" value="Unassembled WGS sequence"/>
</dbReference>
<evidence type="ECO:0000256" key="3">
    <source>
        <dbReference type="ARBA" id="ARBA00022729"/>
    </source>
</evidence>
<dbReference type="PROSITE" id="PS51352">
    <property type="entry name" value="THIOREDOXIN_2"/>
    <property type="match status" value="1"/>
</dbReference>
<dbReference type="PANTHER" id="PTHR35891:SF3">
    <property type="entry name" value="THIOL:DISULFIDE INTERCHANGE PROTEIN DSBL"/>
    <property type="match status" value="1"/>
</dbReference>
<protein>
    <recommendedName>
        <fullName evidence="7">Thiol:disulfide interchange protein</fullName>
    </recommendedName>
</protein>
<keyword evidence="12" id="KW-1185">Reference proteome</keyword>
<evidence type="ECO:0000256" key="1">
    <source>
        <dbReference type="ARBA" id="ARBA00004418"/>
    </source>
</evidence>
<dbReference type="CDD" id="cd03019">
    <property type="entry name" value="DsbA_DsbA"/>
    <property type="match status" value="1"/>
</dbReference>
<dbReference type="InterPro" id="IPR013766">
    <property type="entry name" value="Thioredoxin_domain"/>
</dbReference>
<evidence type="ECO:0000256" key="5">
    <source>
        <dbReference type="ARBA" id="ARBA00023157"/>
    </source>
</evidence>
<evidence type="ECO:0000256" key="6">
    <source>
        <dbReference type="ARBA" id="ARBA00023284"/>
    </source>
</evidence>
<feature type="signal peptide" evidence="9">
    <location>
        <begin position="1"/>
        <end position="29"/>
    </location>
</feature>
<evidence type="ECO:0000256" key="2">
    <source>
        <dbReference type="ARBA" id="ARBA00005791"/>
    </source>
</evidence>
<reference evidence="11 12" key="1">
    <citation type="submission" date="2021-11" db="EMBL/GenBank/DDBJ databases">
        <title>Genome sequence.</title>
        <authorList>
            <person name="Sun Q."/>
        </authorList>
    </citation>
    <scope>NUCLEOTIDE SEQUENCE [LARGE SCALE GENOMIC DNA]</scope>
    <source>
        <strain evidence="11 12">KCTC 12005</strain>
    </source>
</reference>
<evidence type="ECO:0000259" key="10">
    <source>
        <dbReference type="PROSITE" id="PS51352"/>
    </source>
</evidence>
<comment type="subcellular location">
    <subcellularLocation>
        <location evidence="1 7">Periplasm</location>
    </subcellularLocation>
</comment>
<dbReference type="GO" id="GO:0042597">
    <property type="term" value="C:periplasmic space"/>
    <property type="evidence" value="ECO:0007669"/>
    <property type="project" value="UniProtKB-SubCell"/>
</dbReference>
<keyword evidence="5 7" id="KW-1015">Disulfide bond</keyword>
<dbReference type="InterPro" id="IPR001853">
    <property type="entry name" value="DSBA-like_thioredoxin_dom"/>
</dbReference>
<evidence type="ECO:0000313" key="11">
    <source>
        <dbReference type="EMBL" id="MCD2167036.1"/>
    </source>
</evidence>
<dbReference type="InterPro" id="IPR036249">
    <property type="entry name" value="Thioredoxin-like_sf"/>
</dbReference>
<dbReference type="PIRSF" id="PIRSF001488">
    <property type="entry name" value="Tdi_protein"/>
    <property type="match status" value="1"/>
</dbReference>
<dbReference type="AlphaFoldDB" id="A0AAW4Y095"/>
<evidence type="ECO:0000256" key="8">
    <source>
        <dbReference type="PIRSR" id="PIRSR001488-1"/>
    </source>
</evidence>
<name>A0AAW4Y095_9BURK</name>
<dbReference type="EMBL" id="JAJNCT010000025">
    <property type="protein sequence ID" value="MCD2167036.1"/>
    <property type="molecule type" value="Genomic_DNA"/>
</dbReference>
<evidence type="ECO:0000256" key="7">
    <source>
        <dbReference type="PIRNR" id="PIRNR001488"/>
    </source>
</evidence>
<evidence type="ECO:0000256" key="9">
    <source>
        <dbReference type="SAM" id="SignalP"/>
    </source>
</evidence>
<dbReference type="PANTHER" id="PTHR35891">
    <property type="entry name" value="THIOL:DISULFIDE INTERCHANGE PROTEIN DSBA"/>
    <property type="match status" value="1"/>
</dbReference>
<accession>A0AAW4Y095</accession>
<comment type="similarity">
    <text evidence="2">Belongs to the thioredoxin family. DsbA subfamily.</text>
</comment>
<feature type="domain" description="Thioredoxin" evidence="10">
    <location>
        <begin position="10"/>
        <end position="174"/>
    </location>
</feature>
<dbReference type="GO" id="GO:0016491">
    <property type="term" value="F:oxidoreductase activity"/>
    <property type="evidence" value="ECO:0007669"/>
    <property type="project" value="InterPro"/>
</dbReference>
<keyword evidence="4 7" id="KW-0574">Periplasm</keyword>
<evidence type="ECO:0000313" key="12">
    <source>
        <dbReference type="Proteomes" id="UP001199260"/>
    </source>
</evidence>
<keyword evidence="3 9" id="KW-0732">Signal</keyword>
<dbReference type="Gene3D" id="3.40.30.10">
    <property type="entry name" value="Glutaredoxin"/>
    <property type="match status" value="1"/>
</dbReference>
<dbReference type="Pfam" id="PF01323">
    <property type="entry name" value="DSBA"/>
    <property type="match status" value="1"/>
</dbReference>
<dbReference type="InterPro" id="IPR050824">
    <property type="entry name" value="Thiol_disulfide_DsbA"/>
</dbReference>
<comment type="caution">
    <text evidence="11">The sequence shown here is derived from an EMBL/GenBank/DDBJ whole genome shotgun (WGS) entry which is preliminary data.</text>
</comment>
<evidence type="ECO:0000256" key="4">
    <source>
        <dbReference type="ARBA" id="ARBA00022764"/>
    </source>
</evidence>
<feature type="disulfide bond" description="Redox-active" evidence="8">
    <location>
        <begin position="65"/>
        <end position="68"/>
    </location>
</feature>
<keyword evidence="6" id="KW-0676">Redox-active center</keyword>
<sequence length="214" mass="23676">MKRREFSTLAASATAASALSLPFATGANAQAKFKEGKDYIKLAKPVTPDAPAGKVEIIEFFWYSCPHCNAFEPQFEAWAKSAPKNLQIRRVPVAFNNTFVPQQKIYFALESMGLIPDVHVKVFRAIHVERQRLNKDEEIFAWMDKNGVDLAKFKEAYNSFSVAGQVRKATQLQESYGVEGVPSLGVAGKYYTDGTRAGSMSNVLQVVEFLAAQG</sequence>
<dbReference type="InterPro" id="IPR023205">
    <property type="entry name" value="DsbA/DsbL"/>
</dbReference>
<proteinExistence type="inferred from homology"/>
<dbReference type="SUPFAM" id="SSF52833">
    <property type="entry name" value="Thioredoxin-like"/>
    <property type="match status" value="1"/>
</dbReference>
<gene>
    <name evidence="11" type="ORF">LPW39_18100</name>
</gene>
<dbReference type="RefSeq" id="WP_230778453.1">
    <property type="nucleotide sequence ID" value="NZ_JAJNCT010000025.1"/>
</dbReference>
<feature type="chain" id="PRO_5043363720" description="Thiol:disulfide interchange protein" evidence="9">
    <location>
        <begin position="30"/>
        <end position="214"/>
    </location>
</feature>